<dbReference type="Gene3D" id="1.20.140.10">
    <property type="entry name" value="Butyryl-CoA Dehydrogenase, subunit A, domain 3"/>
    <property type="match status" value="1"/>
</dbReference>
<evidence type="ECO:0000259" key="9">
    <source>
        <dbReference type="Pfam" id="PF02771"/>
    </source>
</evidence>
<keyword evidence="4 6" id="KW-0274">FAD</keyword>
<dbReference type="Gene3D" id="2.40.110.10">
    <property type="entry name" value="Butyryl-CoA Dehydrogenase, subunit A, domain 2"/>
    <property type="match status" value="1"/>
</dbReference>
<dbReference type="SUPFAM" id="SSF56645">
    <property type="entry name" value="Acyl-CoA dehydrogenase NM domain-like"/>
    <property type="match status" value="1"/>
</dbReference>
<dbReference type="InterPro" id="IPR013786">
    <property type="entry name" value="AcylCoA_DH/ox_N"/>
</dbReference>
<evidence type="ECO:0000256" key="2">
    <source>
        <dbReference type="ARBA" id="ARBA00009347"/>
    </source>
</evidence>
<comment type="cofactor">
    <cofactor evidence="1 6">
        <name>FAD</name>
        <dbReference type="ChEBI" id="CHEBI:57692"/>
    </cofactor>
</comment>
<gene>
    <name evidence="10" type="ORF">Kalk_11455</name>
</gene>
<evidence type="ECO:0000259" key="8">
    <source>
        <dbReference type="Pfam" id="PF02770"/>
    </source>
</evidence>
<dbReference type="PANTHER" id="PTHR43884:SF12">
    <property type="entry name" value="ISOVALERYL-COA DEHYDROGENASE, MITOCHONDRIAL-RELATED"/>
    <property type="match status" value="1"/>
</dbReference>
<sequence>MSSDHSDNVLSHQERELFRDNFRKFLSKEVAPYYTQWEKAEIFPRELWNKLGENGYLAVDVPEQYGGYGADLSLSAIVIEEFARNNFMALASSVSVHSDIVTPYIQHLGSEQQKQKWLPKLVSGEAVGAIAMTEPGAGSDLQGMRTSAVCNDGQYAINGQKTFITNGQHCDVIVVATKTDPNAGAKGVTLFTVDATLPGFERGRNLEKMGLHCGDTSELFFDNVLVPESEILGGLGQGFSNLMNELPRERLILAVSAIYACEGMLDSTVAYVTERKAFGSAVSQFQNTRFKLAELKTQVEVNKAFVRQCAEKYEAGDLSTVEASMAKLSTTELQCKVADECLQLFGGYGYMMEYGISRAYMDARIQRIYGGTSEIMKEIVARSLVGR</sequence>
<dbReference type="RefSeq" id="WP_101894380.1">
    <property type="nucleotide sequence ID" value="NZ_CP022684.1"/>
</dbReference>
<dbReference type="SUPFAM" id="SSF47203">
    <property type="entry name" value="Acyl-CoA dehydrogenase C-terminal domain-like"/>
    <property type="match status" value="1"/>
</dbReference>
<feature type="domain" description="Acyl-CoA oxidase/dehydrogenase middle" evidence="8">
    <location>
        <begin position="129"/>
        <end position="224"/>
    </location>
</feature>
<dbReference type="KEGG" id="kak:Kalk_11455"/>
<evidence type="ECO:0000256" key="5">
    <source>
        <dbReference type="ARBA" id="ARBA00023002"/>
    </source>
</evidence>
<dbReference type="InterPro" id="IPR046373">
    <property type="entry name" value="Acyl-CoA_Oxase/DH_mid-dom_sf"/>
</dbReference>
<dbReference type="InterPro" id="IPR037069">
    <property type="entry name" value="AcylCoA_DH/ox_N_sf"/>
</dbReference>
<feature type="domain" description="Acyl-CoA dehydrogenase/oxidase C-terminal" evidence="7">
    <location>
        <begin position="236"/>
        <end position="384"/>
    </location>
</feature>
<dbReference type="Pfam" id="PF00441">
    <property type="entry name" value="Acyl-CoA_dh_1"/>
    <property type="match status" value="1"/>
</dbReference>
<evidence type="ECO:0000313" key="10">
    <source>
        <dbReference type="EMBL" id="AUM13001.1"/>
    </source>
</evidence>
<keyword evidence="5 6" id="KW-0560">Oxidoreductase</keyword>
<dbReference type="FunFam" id="2.40.110.10:FF:000002">
    <property type="entry name" value="Acyl-CoA dehydrogenase fadE12"/>
    <property type="match status" value="1"/>
</dbReference>
<proteinExistence type="inferred from homology"/>
<evidence type="ECO:0000256" key="1">
    <source>
        <dbReference type="ARBA" id="ARBA00001974"/>
    </source>
</evidence>
<dbReference type="GO" id="GO:0003995">
    <property type="term" value="F:acyl-CoA dehydrogenase activity"/>
    <property type="evidence" value="ECO:0007669"/>
    <property type="project" value="InterPro"/>
</dbReference>
<reference evidence="11" key="1">
    <citation type="submission" date="2017-08" db="EMBL/GenBank/DDBJ databases">
        <title>Direct submision.</title>
        <authorList>
            <person name="Kim S.-J."/>
            <person name="Rhee S.-K."/>
        </authorList>
    </citation>
    <scope>NUCLEOTIDE SEQUENCE [LARGE SCALE GENOMIC DNA]</scope>
    <source>
        <strain evidence="11">GI5</strain>
    </source>
</reference>
<comment type="similarity">
    <text evidence="2 6">Belongs to the acyl-CoA dehydrogenase family.</text>
</comment>
<organism evidence="10 11">
    <name type="scientific">Ketobacter alkanivorans</name>
    <dbReference type="NCBI Taxonomy" id="1917421"/>
    <lineage>
        <taxon>Bacteria</taxon>
        <taxon>Pseudomonadati</taxon>
        <taxon>Pseudomonadota</taxon>
        <taxon>Gammaproteobacteria</taxon>
        <taxon>Pseudomonadales</taxon>
        <taxon>Ketobacteraceae</taxon>
        <taxon>Ketobacter</taxon>
    </lineage>
</organism>
<evidence type="ECO:0000313" key="11">
    <source>
        <dbReference type="Proteomes" id="UP000235116"/>
    </source>
</evidence>
<dbReference type="Pfam" id="PF02771">
    <property type="entry name" value="Acyl-CoA_dh_N"/>
    <property type="match status" value="1"/>
</dbReference>
<dbReference type="GO" id="GO:0050660">
    <property type="term" value="F:flavin adenine dinucleotide binding"/>
    <property type="evidence" value="ECO:0007669"/>
    <property type="project" value="InterPro"/>
</dbReference>
<dbReference type="InterPro" id="IPR009100">
    <property type="entry name" value="AcylCoA_DH/oxidase_NM_dom_sf"/>
</dbReference>
<dbReference type="PANTHER" id="PTHR43884">
    <property type="entry name" value="ACYL-COA DEHYDROGENASE"/>
    <property type="match status" value="1"/>
</dbReference>
<feature type="domain" description="Acyl-CoA dehydrogenase/oxidase N-terminal" evidence="9">
    <location>
        <begin position="13"/>
        <end position="125"/>
    </location>
</feature>
<dbReference type="AlphaFoldDB" id="A0A2K9LLE6"/>
<protein>
    <submittedName>
        <fullName evidence="10">Acyl-CoA dehydrogenase</fullName>
    </submittedName>
</protein>
<dbReference type="PROSITE" id="PS00073">
    <property type="entry name" value="ACYL_COA_DH_2"/>
    <property type="match status" value="1"/>
</dbReference>
<keyword evidence="11" id="KW-1185">Reference proteome</keyword>
<dbReference type="Pfam" id="PF02770">
    <property type="entry name" value="Acyl-CoA_dh_M"/>
    <property type="match status" value="1"/>
</dbReference>
<evidence type="ECO:0000256" key="4">
    <source>
        <dbReference type="ARBA" id="ARBA00022827"/>
    </source>
</evidence>
<dbReference type="InterPro" id="IPR036250">
    <property type="entry name" value="AcylCo_DH-like_C"/>
</dbReference>
<dbReference type="OrthoDB" id="9770681at2"/>
<dbReference type="FunFam" id="1.20.140.10:FF:000001">
    <property type="entry name" value="Acyl-CoA dehydrogenase"/>
    <property type="match status" value="1"/>
</dbReference>
<name>A0A2K9LLE6_9GAMM</name>
<evidence type="ECO:0000259" key="7">
    <source>
        <dbReference type="Pfam" id="PF00441"/>
    </source>
</evidence>
<dbReference type="FunFam" id="1.10.540.10:FF:000026">
    <property type="entry name" value="Acyl-CoA dehydrogenase medium chain"/>
    <property type="match status" value="1"/>
</dbReference>
<dbReference type="PROSITE" id="PS00072">
    <property type="entry name" value="ACYL_COA_DH_1"/>
    <property type="match status" value="1"/>
</dbReference>
<dbReference type="Proteomes" id="UP000235116">
    <property type="component" value="Chromosome"/>
</dbReference>
<evidence type="ECO:0000256" key="3">
    <source>
        <dbReference type="ARBA" id="ARBA00022630"/>
    </source>
</evidence>
<accession>A0A2K9LLE6</accession>
<dbReference type="Gene3D" id="1.10.540.10">
    <property type="entry name" value="Acyl-CoA dehydrogenase/oxidase, N-terminal domain"/>
    <property type="match status" value="1"/>
</dbReference>
<dbReference type="InterPro" id="IPR006089">
    <property type="entry name" value="Acyl-CoA_DH_CS"/>
</dbReference>
<keyword evidence="3 6" id="KW-0285">Flavoprotein</keyword>
<dbReference type="InterPro" id="IPR009075">
    <property type="entry name" value="AcylCo_DH/oxidase_C"/>
</dbReference>
<dbReference type="EMBL" id="CP022684">
    <property type="protein sequence ID" value="AUM13001.1"/>
    <property type="molecule type" value="Genomic_DNA"/>
</dbReference>
<dbReference type="InterPro" id="IPR006091">
    <property type="entry name" value="Acyl-CoA_Oxase/DH_mid-dom"/>
</dbReference>
<evidence type="ECO:0000256" key="6">
    <source>
        <dbReference type="RuleBase" id="RU362125"/>
    </source>
</evidence>